<dbReference type="Gene3D" id="3.30.70.270">
    <property type="match status" value="1"/>
</dbReference>
<dbReference type="SUPFAM" id="SSF52172">
    <property type="entry name" value="CheY-like"/>
    <property type="match status" value="1"/>
</dbReference>
<evidence type="ECO:0000313" key="6">
    <source>
        <dbReference type="EMBL" id="SJZ77998.1"/>
    </source>
</evidence>
<protein>
    <submittedName>
        <fullName evidence="6">Diguanylate cyclase (GGDEF) domain-containing protein</fullName>
    </submittedName>
</protein>
<sequence>MYDSPCSRSILIIDDDDALRRSIVGFLEDTGFEVHQACSGQEGIRIFTELNPDLVLTDLMMPELDGLGVVNAIKQHSPDTPVVVISGNGSVGYAIETMRQGAWDYITKPIHDFSVLERTINTVTTRSDEAQAARKRMQELERTADEHAAQLQDVGLRDPLTGLPTRKYLHEIFSTALLKSDFPGNLFVMLLDLDNLKSVNKTLGHETGDLVLVETANRLQQLQTDKRIIGRLGADQFVIMVIDCHEVHVCITALRQLLSSPFLVGSGELFITGCIGISVFPHDGESMDSLLQNANAALSQAKLMGTNRYSFYSKELGAQLRERMTRESGLHRALERNEFFLEYQPKIDTQSGIPCGMEALLRWRPTAHGNLVSPNEFIPILEETGMIVDVGSWVLETACRQHLVWQQAGMADLVVSVNISAVQFHAGNLPETVTKIIHQTGINPALLCLELTESVVMQDIEQTIATLYQLRELGVKLSIDDFGTGYSSLNYLQRMPLTELKIDRSFVMNLPHDENAIAIVDSVLNLSHSLHLTVVAEGVETHEQASFLTERQCHQLQGYFFSRPLGINAFADYVDFSCRSTP</sequence>
<dbReference type="GO" id="GO:0071111">
    <property type="term" value="F:cyclic-guanylate-specific phosphodiesterase activity"/>
    <property type="evidence" value="ECO:0007669"/>
    <property type="project" value="InterPro"/>
</dbReference>
<dbReference type="PROSITE" id="PS50883">
    <property type="entry name" value="EAL"/>
    <property type="match status" value="1"/>
</dbReference>
<dbReference type="PROSITE" id="PS50110">
    <property type="entry name" value="RESPONSE_REGULATORY"/>
    <property type="match status" value="1"/>
</dbReference>
<evidence type="ECO:0000256" key="1">
    <source>
        <dbReference type="PROSITE-ProRule" id="PRU00169"/>
    </source>
</evidence>
<dbReference type="GO" id="GO:0000160">
    <property type="term" value="P:phosphorelay signal transduction system"/>
    <property type="evidence" value="ECO:0007669"/>
    <property type="project" value="InterPro"/>
</dbReference>
<dbReference type="SMART" id="SM00052">
    <property type="entry name" value="EAL"/>
    <property type="match status" value="1"/>
</dbReference>
<feature type="domain" description="GGDEF" evidence="5">
    <location>
        <begin position="184"/>
        <end position="314"/>
    </location>
</feature>
<dbReference type="SUPFAM" id="SSF141868">
    <property type="entry name" value="EAL domain-like"/>
    <property type="match status" value="1"/>
</dbReference>
<gene>
    <name evidence="6" type="ORF">SAMN02745119_01609</name>
</gene>
<dbReference type="PANTHER" id="PTHR33121">
    <property type="entry name" value="CYCLIC DI-GMP PHOSPHODIESTERASE PDEF"/>
    <property type="match status" value="1"/>
</dbReference>
<dbReference type="InterPro" id="IPR001789">
    <property type="entry name" value="Sig_transdc_resp-reg_receiver"/>
</dbReference>
<dbReference type="Pfam" id="PF00990">
    <property type="entry name" value="GGDEF"/>
    <property type="match status" value="1"/>
</dbReference>
<dbReference type="PANTHER" id="PTHR33121:SF71">
    <property type="entry name" value="OXYGEN SENSOR PROTEIN DOSP"/>
    <property type="match status" value="1"/>
</dbReference>
<dbReference type="Proteomes" id="UP000190102">
    <property type="component" value="Unassembled WGS sequence"/>
</dbReference>
<dbReference type="InterPro" id="IPR001633">
    <property type="entry name" value="EAL_dom"/>
</dbReference>
<evidence type="ECO:0000259" key="4">
    <source>
        <dbReference type="PROSITE" id="PS50883"/>
    </source>
</evidence>
<feature type="domain" description="Response regulatory" evidence="3">
    <location>
        <begin position="9"/>
        <end position="123"/>
    </location>
</feature>
<dbReference type="RefSeq" id="WP_078789912.1">
    <property type="nucleotide sequence ID" value="NZ_FUWR01000007.1"/>
</dbReference>
<organism evidence="6 7">
    <name type="scientific">Trichlorobacter thiogenes</name>
    <dbReference type="NCBI Taxonomy" id="115783"/>
    <lineage>
        <taxon>Bacteria</taxon>
        <taxon>Pseudomonadati</taxon>
        <taxon>Thermodesulfobacteriota</taxon>
        <taxon>Desulfuromonadia</taxon>
        <taxon>Geobacterales</taxon>
        <taxon>Geobacteraceae</taxon>
        <taxon>Trichlorobacter</taxon>
    </lineage>
</organism>
<dbReference type="Pfam" id="PF00072">
    <property type="entry name" value="Response_reg"/>
    <property type="match status" value="1"/>
</dbReference>
<dbReference type="SMART" id="SM00448">
    <property type="entry name" value="REC"/>
    <property type="match status" value="1"/>
</dbReference>
<dbReference type="NCBIfam" id="TIGR00254">
    <property type="entry name" value="GGDEF"/>
    <property type="match status" value="1"/>
</dbReference>
<feature type="coiled-coil region" evidence="2">
    <location>
        <begin position="123"/>
        <end position="157"/>
    </location>
</feature>
<dbReference type="PROSITE" id="PS50887">
    <property type="entry name" value="GGDEF"/>
    <property type="match status" value="1"/>
</dbReference>
<dbReference type="STRING" id="115783.SAMN02745119_01609"/>
<dbReference type="InterPro" id="IPR050706">
    <property type="entry name" value="Cyclic-di-GMP_PDE-like"/>
</dbReference>
<evidence type="ECO:0000313" key="7">
    <source>
        <dbReference type="Proteomes" id="UP000190102"/>
    </source>
</evidence>
<reference evidence="7" key="1">
    <citation type="submission" date="2017-02" db="EMBL/GenBank/DDBJ databases">
        <authorList>
            <person name="Varghese N."/>
            <person name="Submissions S."/>
        </authorList>
    </citation>
    <scope>NUCLEOTIDE SEQUENCE [LARGE SCALE GENOMIC DNA]</scope>
    <source>
        <strain evidence="7">ATCC BAA-34</strain>
    </source>
</reference>
<evidence type="ECO:0000259" key="3">
    <source>
        <dbReference type="PROSITE" id="PS50110"/>
    </source>
</evidence>
<dbReference type="SMART" id="SM00267">
    <property type="entry name" value="GGDEF"/>
    <property type="match status" value="1"/>
</dbReference>
<evidence type="ECO:0000256" key="2">
    <source>
        <dbReference type="SAM" id="Coils"/>
    </source>
</evidence>
<dbReference type="InterPro" id="IPR011006">
    <property type="entry name" value="CheY-like_superfamily"/>
</dbReference>
<accession>A0A1T4NGX7</accession>
<keyword evidence="1" id="KW-0597">Phosphoprotein</keyword>
<feature type="domain" description="EAL" evidence="4">
    <location>
        <begin position="323"/>
        <end position="578"/>
    </location>
</feature>
<dbReference type="EMBL" id="FUWR01000007">
    <property type="protein sequence ID" value="SJZ77998.1"/>
    <property type="molecule type" value="Genomic_DNA"/>
</dbReference>
<dbReference type="InterPro" id="IPR029787">
    <property type="entry name" value="Nucleotide_cyclase"/>
</dbReference>
<dbReference type="AlphaFoldDB" id="A0A1T4NGX7"/>
<dbReference type="InterPro" id="IPR000160">
    <property type="entry name" value="GGDEF_dom"/>
</dbReference>
<keyword evidence="2" id="KW-0175">Coiled coil</keyword>
<name>A0A1T4NGX7_9BACT</name>
<feature type="modified residue" description="4-aspartylphosphate" evidence="1">
    <location>
        <position position="58"/>
    </location>
</feature>
<dbReference type="OrthoDB" id="9777298at2"/>
<proteinExistence type="predicted"/>
<dbReference type="Gene3D" id="3.20.20.450">
    <property type="entry name" value="EAL domain"/>
    <property type="match status" value="1"/>
</dbReference>
<dbReference type="Gene3D" id="3.40.50.2300">
    <property type="match status" value="1"/>
</dbReference>
<dbReference type="SUPFAM" id="SSF55073">
    <property type="entry name" value="Nucleotide cyclase"/>
    <property type="match status" value="1"/>
</dbReference>
<evidence type="ECO:0000259" key="5">
    <source>
        <dbReference type="PROSITE" id="PS50887"/>
    </source>
</evidence>
<dbReference type="CDD" id="cd01949">
    <property type="entry name" value="GGDEF"/>
    <property type="match status" value="1"/>
</dbReference>
<dbReference type="CDD" id="cd01948">
    <property type="entry name" value="EAL"/>
    <property type="match status" value="1"/>
</dbReference>
<dbReference type="InterPro" id="IPR035919">
    <property type="entry name" value="EAL_sf"/>
</dbReference>
<dbReference type="FunFam" id="3.20.20.450:FF:000001">
    <property type="entry name" value="Cyclic di-GMP phosphodiesterase yahA"/>
    <property type="match status" value="1"/>
</dbReference>
<dbReference type="Pfam" id="PF00563">
    <property type="entry name" value="EAL"/>
    <property type="match status" value="1"/>
</dbReference>
<dbReference type="InterPro" id="IPR043128">
    <property type="entry name" value="Rev_trsase/Diguanyl_cyclase"/>
</dbReference>
<keyword evidence="7" id="KW-1185">Reference proteome</keyword>